<sequence>MPFLFPAQFGRVLDGIIQNNLMMKVNRIHLLLMLVLGVLLSSCTVYHDASGKRVPPGQAKKMYGTKSAKPFAPGQRKKQH</sequence>
<proteinExistence type="predicted"/>
<gene>
    <name evidence="2" type="ORF">DLD77_05940</name>
</gene>
<evidence type="ECO:0000313" key="2">
    <source>
        <dbReference type="EMBL" id="AWO01262.1"/>
    </source>
</evidence>
<organism evidence="2 3">
    <name type="scientific">Chitinophaga alhagiae</name>
    <dbReference type="NCBI Taxonomy" id="2203219"/>
    <lineage>
        <taxon>Bacteria</taxon>
        <taxon>Pseudomonadati</taxon>
        <taxon>Bacteroidota</taxon>
        <taxon>Chitinophagia</taxon>
        <taxon>Chitinophagales</taxon>
        <taxon>Chitinophagaceae</taxon>
        <taxon>Chitinophaga</taxon>
    </lineage>
</organism>
<reference evidence="2 3" key="1">
    <citation type="submission" date="2018-05" db="EMBL/GenBank/DDBJ databases">
        <title>Chitinophaga sp. nov., isolated from rhizosphere soil of Alhagi.</title>
        <authorList>
            <person name="Liu Y."/>
        </authorList>
    </citation>
    <scope>NUCLEOTIDE SEQUENCE [LARGE SCALE GENOMIC DNA]</scope>
    <source>
        <strain evidence="2 3">T22</strain>
    </source>
</reference>
<feature type="region of interest" description="Disordered" evidence="1">
    <location>
        <begin position="49"/>
        <end position="80"/>
    </location>
</feature>
<evidence type="ECO:0008006" key="4">
    <source>
        <dbReference type="Google" id="ProtNLM"/>
    </source>
</evidence>
<protein>
    <recommendedName>
        <fullName evidence="4">Quinol oxidase subunit 4</fullName>
    </recommendedName>
</protein>
<evidence type="ECO:0000256" key="1">
    <source>
        <dbReference type="SAM" id="MobiDB-lite"/>
    </source>
</evidence>
<name>A0ABN5LPV8_9BACT</name>
<dbReference type="Proteomes" id="UP000246099">
    <property type="component" value="Chromosome"/>
</dbReference>
<evidence type="ECO:0000313" key="3">
    <source>
        <dbReference type="Proteomes" id="UP000246099"/>
    </source>
</evidence>
<keyword evidence="3" id="KW-1185">Reference proteome</keyword>
<dbReference type="EMBL" id="CP029600">
    <property type="protein sequence ID" value="AWO01262.1"/>
    <property type="molecule type" value="Genomic_DNA"/>
</dbReference>
<accession>A0ABN5LPV8</accession>